<evidence type="ECO:0000259" key="3">
    <source>
        <dbReference type="Pfam" id="PF02525"/>
    </source>
</evidence>
<evidence type="ECO:0000313" key="4">
    <source>
        <dbReference type="EMBL" id="PAQ07177.1"/>
    </source>
</evidence>
<organism evidence="4 5">
    <name type="scientific">Mesorhizobium temperatum</name>
    <dbReference type="NCBI Taxonomy" id="241416"/>
    <lineage>
        <taxon>Bacteria</taxon>
        <taxon>Pseudomonadati</taxon>
        <taxon>Pseudomonadota</taxon>
        <taxon>Alphaproteobacteria</taxon>
        <taxon>Hyphomicrobiales</taxon>
        <taxon>Phyllobacteriaceae</taxon>
        <taxon>Mesorhizobium</taxon>
    </lineage>
</organism>
<dbReference type="GO" id="GO:0003955">
    <property type="term" value="F:NAD(P)H dehydrogenase (quinone) activity"/>
    <property type="evidence" value="ECO:0007669"/>
    <property type="project" value="TreeGrafter"/>
</dbReference>
<evidence type="ECO:0000256" key="2">
    <source>
        <dbReference type="ARBA" id="ARBA00023002"/>
    </source>
</evidence>
<accession>A0A271LH38</accession>
<gene>
    <name evidence="4" type="ORF">CIT26_22520</name>
</gene>
<dbReference type="PANTHER" id="PTHR10204">
    <property type="entry name" value="NAD P H OXIDOREDUCTASE-RELATED"/>
    <property type="match status" value="1"/>
</dbReference>
<protein>
    <submittedName>
        <fullName evidence="4">NAD(P)H dehydrogenase</fullName>
    </submittedName>
</protein>
<dbReference type="GO" id="GO:0005829">
    <property type="term" value="C:cytosol"/>
    <property type="evidence" value="ECO:0007669"/>
    <property type="project" value="TreeGrafter"/>
</dbReference>
<dbReference type="InterPro" id="IPR003680">
    <property type="entry name" value="Flavodoxin_fold"/>
</dbReference>
<dbReference type="EMBL" id="NPKJ01000060">
    <property type="protein sequence ID" value="PAQ07177.1"/>
    <property type="molecule type" value="Genomic_DNA"/>
</dbReference>
<dbReference type="Proteomes" id="UP000216442">
    <property type="component" value="Unassembled WGS sequence"/>
</dbReference>
<dbReference type="SUPFAM" id="SSF52218">
    <property type="entry name" value="Flavoproteins"/>
    <property type="match status" value="1"/>
</dbReference>
<dbReference type="Gene3D" id="3.40.50.360">
    <property type="match status" value="1"/>
</dbReference>
<comment type="caution">
    <text evidence="4">The sequence shown here is derived from an EMBL/GenBank/DDBJ whole genome shotgun (WGS) entry which is preliminary data.</text>
</comment>
<feature type="domain" description="Flavodoxin-like fold" evidence="3">
    <location>
        <begin position="2"/>
        <end position="139"/>
    </location>
</feature>
<dbReference type="InterPro" id="IPR051545">
    <property type="entry name" value="NAD(P)H_dehydrogenase_qn"/>
</dbReference>
<evidence type="ECO:0000256" key="1">
    <source>
        <dbReference type="ARBA" id="ARBA00006252"/>
    </source>
</evidence>
<name>A0A271LH38_9HYPH</name>
<dbReference type="AlphaFoldDB" id="A0A271LH38"/>
<comment type="similarity">
    <text evidence="1">Belongs to the NAD(P)H dehydrogenase (quinone) family.</text>
</comment>
<sequence>MMKILVLYAHPVETSFNAGLHKVIVERLTAAGHAVDDCDLYAENFDPRLTRAERLGYHDERGAGDPAALYVERLLRAEALVLSFPVWNFGYPAILKGFFDRIFLPGVSFKLVNGKVQPSLHNIRKLAAVTTYGGSRFHAMLMGDPPRKLVKRVLRATVKPGASVSYLALYSMNLSTDETRMRFVAKVAASMDAF</sequence>
<dbReference type="OrthoDB" id="9798454at2"/>
<reference evidence="4 5" key="1">
    <citation type="submission" date="2017-08" db="EMBL/GenBank/DDBJ databases">
        <title>Mesorhizobium wenxinae sp. nov., a novel rhizobial species isolated from root nodules of chickpea (Cicer arietinum L.).</title>
        <authorList>
            <person name="Zhang J."/>
        </authorList>
    </citation>
    <scope>NUCLEOTIDE SEQUENCE [LARGE SCALE GENOMIC DNA]</scope>
    <source>
        <strain evidence="4 5">SDW018</strain>
    </source>
</reference>
<dbReference type="Pfam" id="PF02525">
    <property type="entry name" value="Flavodoxin_2"/>
    <property type="match status" value="1"/>
</dbReference>
<evidence type="ECO:0000313" key="5">
    <source>
        <dbReference type="Proteomes" id="UP000216442"/>
    </source>
</evidence>
<keyword evidence="5" id="KW-1185">Reference proteome</keyword>
<keyword evidence="2" id="KW-0560">Oxidoreductase</keyword>
<dbReference type="InterPro" id="IPR029039">
    <property type="entry name" value="Flavoprotein-like_sf"/>
</dbReference>
<dbReference type="PANTHER" id="PTHR10204:SF34">
    <property type="entry name" value="NAD(P)H DEHYDROGENASE [QUINONE] 1 ISOFORM 1"/>
    <property type="match status" value="1"/>
</dbReference>
<proteinExistence type="inferred from homology"/>